<reference evidence="1" key="1">
    <citation type="submission" date="2014-11" db="EMBL/GenBank/DDBJ databases">
        <authorList>
            <person name="Amaro Gonzalez C."/>
        </authorList>
    </citation>
    <scope>NUCLEOTIDE SEQUENCE</scope>
</reference>
<proteinExistence type="predicted"/>
<protein>
    <submittedName>
        <fullName evidence="1">Uncharacterized protein</fullName>
    </submittedName>
</protein>
<name>A0A0E9U4X0_ANGAN</name>
<reference evidence="1" key="2">
    <citation type="journal article" date="2015" name="Fish Shellfish Immunol.">
        <title>Early steps in the European eel (Anguilla anguilla)-Vibrio vulnificus interaction in the gills: Role of the RtxA13 toxin.</title>
        <authorList>
            <person name="Callol A."/>
            <person name="Pajuelo D."/>
            <person name="Ebbesson L."/>
            <person name="Teles M."/>
            <person name="MacKenzie S."/>
            <person name="Amaro C."/>
        </authorList>
    </citation>
    <scope>NUCLEOTIDE SEQUENCE</scope>
</reference>
<dbReference type="EMBL" id="GBXM01048564">
    <property type="protein sequence ID" value="JAH60013.1"/>
    <property type="molecule type" value="Transcribed_RNA"/>
</dbReference>
<organism evidence="1">
    <name type="scientific">Anguilla anguilla</name>
    <name type="common">European freshwater eel</name>
    <name type="synonym">Muraena anguilla</name>
    <dbReference type="NCBI Taxonomy" id="7936"/>
    <lineage>
        <taxon>Eukaryota</taxon>
        <taxon>Metazoa</taxon>
        <taxon>Chordata</taxon>
        <taxon>Craniata</taxon>
        <taxon>Vertebrata</taxon>
        <taxon>Euteleostomi</taxon>
        <taxon>Actinopterygii</taxon>
        <taxon>Neopterygii</taxon>
        <taxon>Teleostei</taxon>
        <taxon>Anguilliformes</taxon>
        <taxon>Anguillidae</taxon>
        <taxon>Anguilla</taxon>
    </lineage>
</organism>
<evidence type="ECO:0000313" key="1">
    <source>
        <dbReference type="EMBL" id="JAH60013.1"/>
    </source>
</evidence>
<sequence>MLWKGLQTSRKVSWVQELSEPFK</sequence>
<accession>A0A0E9U4X0</accession>
<dbReference type="AlphaFoldDB" id="A0A0E9U4X0"/>